<gene>
    <name evidence="2" type="ORF">D6D12_05190</name>
</gene>
<evidence type="ECO:0000313" key="3">
    <source>
        <dbReference type="Proteomes" id="UP000310374"/>
    </source>
</evidence>
<dbReference type="Proteomes" id="UP000310374">
    <property type="component" value="Unassembled WGS sequence"/>
</dbReference>
<dbReference type="AlphaFoldDB" id="A0AB74JTS7"/>
<feature type="non-terminal residue" evidence="2">
    <location>
        <position position="1"/>
    </location>
</feature>
<feature type="region of interest" description="Disordered" evidence="1">
    <location>
        <begin position="70"/>
        <end position="109"/>
    </location>
</feature>
<dbReference type="EMBL" id="QZAT01000059">
    <property type="protein sequence ID" value="THX27836.1"/>
    <property type="molecule type" value="Genomic_DNA"/>
</dbReference>
<sequence length="183" mass="20686">VGGKDWYTGVFFFPRRAHRLAEEDRLAALRRNQEKYNLLLSADHARRRRGNITSRSPDCVSLADRTCRPYGPGSEGRRRADHLARRTRAAEEAEEAEEEANRGRHREDEEPAALFRLPLLTRPLPTTPVVTQLALLRCAYHISDPDKGEPFRPAVPKLYAWANSVQTSAITSTEGTYTGFEGL</sequence>
<protein>
    <submittedName>
        <fullName evidence="2">Uncharacterized protein</fullName>
    </submittedName>
</protein>
<evidence type="ECO:0000256" key="1">
    <source>
        <dbReference type="SAM" id="MobiDB-lite"/>
    </source>
</evidence>
<feature type="compositionally biased region" description="Basic and acidic residues" evidence="1">
    <location>
        <begin position="75"/>
        <end position="91"/>
    </location>
</feature>
<comment type="caution">
    <text evidence="2">The sequence shown here is derived from an EMBL/GenBank/DDBJ whole genome shotgun (WGS) entry which is preliminary data.</text>
</comment>
<reference evidence="2 3" key="1">
    <citation type="submission" date="2018-10" db="EMBL/GenBank/DDBJ databases">
        <title>Fifty Aureobasidium pullulans genomes reveal a recombining polyextremotolerant generalist.</title>
        <authorList>
            <person name="Gostincar C."/>
            <person name="Turk M."/>
            <person name="Zajc J."/>
            <person name="Gunde-Cimerman N."/>
        </authorList>
    </citation>
    <scope>NUCLEOTIDE SEQUENCE [LARGE SCALE GENOMIC DNA]</scope>
    <source>
        <strain evidence="2 3">EXF-10081</strain>
    </source>
</reference>
<feature type="compositionally biased region" description="Basic and acidic residues" evidence="1">
    <location>
        <begin position="99"/>
        <end position="108"/>
    </location>
</feature>
<accession>A0AB74JTS7</accession>
<proteinExistence type="predicted"/>
<organism evidence="2 3">
    <name type="scientific">Aureobasidium pullulans</name>
    <name type="common">Black yeast</name>
    <name type="synonym">Pullularia pullulans</name>
    <dbReference type="NCBI Taxonomy" id="5580"/>
    <lineage>
        <taxon>Eukaryota</taxon>
        <taxon>Fungi</taxon>
        <taxon>Dikarya</taxon>
        <taxon>Ascomycota</taxon>
        <taxon>Pezizomycotina</taxon>
        <taxon>Dothideomycetes</taxon>
        <taxon>Dothideomycetidae</taxon>
        <taxon>Dothideales</taxon>
        <taxon>Saccotheciaceae</taxon>
        <taxon>Aureobasidium</taxon>
    </lineage>
</organism>
<name>A0AB74JTS7_AURPU</name>
<evidence type="ECO:0000313" key="2">
    <source>
        <dbReference type="EMBL" id="THX27836.1"/>
    </source>
</evidence>